<keyword evidence="3" id="KW-1185">Reference proteome</keyword>
<feature type="transmembrane region" description="Helical" evidence="1">
    <location>
        <begin position="12"/>
        <end position="31"/>
    </location>
</feature>
<reference evidence="2 3" key="1">
    <citation type="submission" date="2012-06" db="EMBL/GenBank/DDBJ databases">
        <title>Finished chromosome of genome of Chroococcidiopsis thermalis PCC 7203.</title>
        <authorList>
            <consortium name="US DOE Joint Genome Institute"/>
            <person name="Gugger M."/>
            <person name="Coursin T."/>
            <person name="Rippka R."/>
            <person name="Tandeau De Marsac N."/>
            <person name="Huntemann M."/>
            <person name="Wei C.-L."/>
            <person name="Han J."/>
            <person name="Detter J.C."/>
            <person name="Han C."/>
            <person name="Tapia R."/>
            <person name="Davenport K."/>
            <person name="Daligault H."/>
            <person name="Erkkila T."/>
            <person name="Gu W."/>
            <person name="Munk A.C.C."/>
            <person name="Teshima H."/>
            <person name="Xu Y."/>
            <person name="Chain P."/>
            <person name="Chen A."/>
            <person name="Krypides N."/>
            <person name="Mavromatis K."/>
            <person name="Markowitz V."/>
            <person name="Szeto E."/>
            <person name="Ivanova N."/>
            <person name="Mikhailova N."/>
            <person name="Ovchinnikova G."/>
            <person name="Pagani I."/>
            <person name="Pati A."/>
            <person name="Goodwin L."/>
            <person name="Peters L."/>
            <person name="Pitluck S."/>
            <person name="Woyke T."/>
            <person name="Kerfeld C."/>
        </authorList>
    </citation>
    <scope>NUCLEOTIDE SEQUENCE [LARGE SCALE GENOMIC DNA]</scope>
    <source>
        <strain evidence="2 3">PCC 7203</strain>
    </source>
</reference>
<keyword evidence="1" id="KW-1133">Transmembrane helix</keyword>
<accession>K9U576</accession>
<name>K9U576_CHRTP</name>
<dbReference type="Proteomes" id="UP000010384">
    <property type="component" value="Chromosome"/>
</dbReference>
<dbReference type="AlphaFoldDB" id="K9U576"/>
<keyword evidence="1" id="KW-0472">Membrane</keyword>
<gene>
    <name evidence="2" type="ORF">Chro_4873</name>
</gene>
<evidence type="ECO:0000313" key="2">
    <source>
        <dbReference type="EMBL" id="AFY90252.1"/>
    </source>
</evidence>
<organism evidence="2 3">
    <name type="scientific">Chroococcidiopsis thermalis (strain PCC 7203)</name>
    <dbReference type="NCBI Taxonomy" id="251229"/>
    <lineage>
        <taxon>Bacteria</taxon>
        <taxon>Bacillati</taxon>
        <taxon>Cyanobacteriota</taxon>
        <taxon>Cyanophyceae</taxon>
        <taxon>Chroococcidiopsidales</taxon>
        <taxon>Chroococcidiopsidaceae</taxon>
        <taxon>Chroococcidiopsis</taxon>
    </lineage>
</organism>
<protein>
    <submittedName>
        <fullName evidence="2">Uncharacterized protein</fullName>
    </submittedName>
</protein>
<dbReference type="EMBL" id="CP003597">
    <property type="protein sequence ID" value="AFY90252.1"/>
    <property type="molecule type" value="Genomic_DNA"/>
</dbReference>
<sequence>MNLYLFLKSQYKYRAIIYINLHLLSMVGYFLEMIG</sequence>
<evidence type="ECO:0000313" key="3">
    <source>
        <dbReference type="Proteomes" id="UP000010384"/>
    </source>
</evidence>
<dbReference type="HOGENOM" id="CLU_3364085_0_0_3"/>
<proteinExistence type="predicted"/>
<evidence type="ECO:0000256" key="1">
    <source>
        <dbReference type="SAM" id="Phobius"/>
    </source>
</evidence>
<keyword evidence="1" id="KW-0812">Transmembrane</keyword>
<dbReference type="InParanoid" id="K9U576"/>
<dbReference type="KEGG" id="cthe:Chro_4873"/>